<accession>X0T8T8</accession>
<gene>
    <name evidence="1" type="ORF">S01H1_15331</name>
</gene>
<protein>
    <submittedName>
        <fullName evidence="1">Uncharacterized protein</fullName>
    </submittedName>
</protein>
<evidence type="ECO:0000313" key="1">
    <source>
        <dbReference type="EMBL" id="GAF72465.1"/>
    </source>
</evidence>
<comment type="caution">
    <text evidence="1">The sequence shown here is derived from an EMBL/GenBank/DDBJ whole genome shotgun (WGS) entry which is preliminary data.</text>
</comment>
<feature type="non-terminal residue" evidence="1">
    <location>
        <position position="1"/>
    </location>
</feature>
<proteinExistence type="predicted"/>
<reference evidence="1" key="1">
    <citation type="journal article" date="2014" name="Front. Microbiol.">
        <title>High frequency of phylogenetically diverse reductive dehalogenase-homologous genes in deep subseafloor sedimentary metagenomes.</title>
        <authorList>
            <person name="Kawai M."/>
            <person name="Futagami T."/>
            <person name="Toyoda A."/>
            <person name="Takaki Y."/>
            <person name="Nishi S."/>
            <person name="Hori S."/>
            <person name="Arai W."/>
            <person name="Tsubouchi T."/>
            <person name="Morono Y."/>
            <person name="Uchiyama I."/>
            <person name="Ito T."/>
            <person name="Fujiyama A."/>
            <person name="Inagaki F."/>
            <person name="Takami H."/>
        </authorList>
    </citation>
    <scope>NUCLEOTIDE SEQUENCE</scope>
    <source>
        <strain evidence="1">Expedition CK06-06</strain>
    </source>
</reference>
<organism evidence="1">
    <name type="scientific">marine sediment metagenome</name>
    <dbReference type="NCBI Taxonomy" id="412755"/>
    <lineage>
        <taxon>unclassified sequences</taxon>
        <taxon>metagenomes</taxon>
        <taxon>ecological metagenomes</taxon>
    </lineage>
</organism>
<name>X0T8T8_9ZZZZ</name>
<dbReference type="AlphaFoldDB" id="X0T8T8"/>
<sequence>FMFLPGELTDRYSFGRYAGEIEAYHDKDPAFARDRNDNPIWPPDYPFDDLDPRTKTINRSWRKFPADPRARW</sequence>
<dbReference type="EMBL" id="BARS01008002">
    <property type="protein sequence ID" value="GAF72465.1"/>
    <property type="molecule type" value="Genomic_DNA"/>
</dbReference>